<dbReference type="PROSITE" id="PS51873">
    <property type="entry name" value="TRIAD"/>
    <property type="match status" value="1"/>
</dbReference>
<dbReference type="Pfam" id="PF05773">
    <property type="entry name" value="RWD"/>
    <property type="match status" value="1"/>
</dbReference>
<dbReference type="InterPro" id="IPR047548">
    <property type="entry name" value="Rcat_RBR_RNF14"/>
</dbReference>
<keyword evidence="8" id="KW-0833">Ubl conjugation pathway</keyword>
<dbReference type="FunFam" id="3.30.40.10:FF:000416">
    <property type="entry name" value="RBR-type E3 ubiquitin transferase"/>
    <property type="match status" value="1"/>
</dbReference>
<dbReference type="EC" id="2.3.2.31" evidence="3"/>
<protein>
    <recommendedName>
        <fullName evidence="3">RBR-type E3 ubiquitin transferase</fullName>
        <ecNumber evidence="3">2.3.2.31</ecNumber>
    </recommendedName>
</protein>
<dbReference type="InterPro" id="IPR006575">
    <property type="entry name" value="RWD_dom"/>
</dbReference>
<keyword evidence="7" id="KW-0863">Zinc-finger</keyword>
<dbReference type="VEuPathDB" id="FungiDB:L203_06079"/>
<dbReference type="SUPFAM" id="SSF54495">
    <property type="entry name" value="UBC-like"/>
    <property type="match status" value="1"/>
</dbReference>
<dbReference type="KEGG" id="cdep:91084748"/>
<keyword evidence="5" id="KW-0479">Metal-binding</keyword>
<reference evidence="10" key="2">
    <citation type="journal article" date="2022" name="Elife">
        <title>Obligate sexual reproduction of a homothallic fungus closely related to the Cryptococcus pathogenic species complex.</title>
        <authorList>
            <person name="Passer A.R."/>
            <person name="Clancey S.A."/>
            <person name="Shea T."/>
            <person name="David-Palma M."/>
            <person name="Averette A.F."/>
            <person name="Boekhout T."/>
            <person name="Porcel B.M."/>
            <person name="Nowrousian M."/>
            <person name="Cuomo C.A."/>
            <person name="Sun S."/>
            <person name="Heitman J."/>
            <person name="Coelho M.A."/>
        </authorList>
    </citation>
    <scope>NUCLEOTIDE SEQUENCE</scope>
    <source>
        <strain evidence="10">CBS 7841</strain>
    </source>
</reference>
<comment type="pathway">
    <text evidence="2">Protein modification; protein ubiquitination.</text>
</comment>
<evidence type="ECO:0000256" key="1">
    <source>
        <dbReference type="ARBA" id="ARBA00001798"/>
    </source>
</evidence>
<evidence type="ECO:0000313" key="10">
    <source>
        <dbReference type="EMBL" id="WVN85387.1"/>
    </source>
</evidence>
<evidence type="ECO:0000256" key="7">
    <source>
        <dbReference type="ARBA" id="ARBA00022771"/>
    </source>
</evidence>
<dbReference type="AlphaFoldDB" id="A0A1E3HUE9"/>
<dbReference type="Proteomes" id="UP000094043">
    <property type="component" value="Chromosome 1"/>
</dbReference>
<dbReference type="RefSeq" id="XP_066066088.1">
    <property type="nucleotide sequence ID" value="XM_066209991.1"/>
</dbReference>
<dbReference type="Gene3D" id="3.10.110.10">
    <property type="entry name" value="Ubiquitin Conjugating Enzyme"/>
    <property type="match status" value="1"/>
</dbReference>
<organism evidence="10 11">
    <name type="scientific">Cryptococcus depauperatus CBS 7841</name>
    <dbReference type="NCBI Taxonomy" id="1295531"/>
    <lineage>
        <taxon>Eukaryota</taxon>
        <taxon>Fungi</taxon>
        <taxon>Dikarya</taxon>
        <taxon>Basidiomycota</taxon>
        <taxon>Agaricomycotina</taxon>
        <taxon>Tremellomycetes</taxon>
        <taxon>Tremellales</taxon>
        <taxon>Cryptococcaceae</taxon>
        <taxon>Cryptococcus</taxon>
    </lineage>
</organism>
<sequence length="531" mass="59416">MPEDESRYIENECVTLQNDELTVLESIYPGQTVIHPAQSSVTGKLLELALPVTLFRPLVVHLFTPGNNADNADPSAPLPAVTHLPPLTLRLHLPPLYPLKSPPHVIILKAPLAGYPYENESWLPEQLLKKLGCRPAEMWEEERQSVGEGQGVVWKWWEWITNGEFLSDEGLVNDTTLNLTKPSILSHSAFLAALKSYNAKQIYSDFEKSVFLCSICWENKKGLRCVQVPVCGCVFCTDCLSDCWTLAIAEGTLESVACPSAACVKRRVMDDPRDILKTEIDGNMIESVVGAEARWRWEELRERRIVEIDPSYCICPRPSCQAAVPPPESSSTPSTSATTSNTKILRLSDISLSLTSSQSSLATPTLPAASTEDRWVSYRLCPNCNFSFCLYCSSTWHGPHTVCALPQTSVLVQEYLSYPEGSAERLTMERRRGKAYIEKAVAKWREDEMNKQWLEQMTRACAGCGVRVEKSHGCNHMTCGRCNAHFCYRCGESIKPSDPYKHFNTPGKLCYQKLFDTDEHGRPVNIIGPVH</sequence>
<dbReference type="Gene3D" id="3.30.40.10">
    <property type="entry name" value="Zinc/RING finger domain, C3HC4 (zinc finger)"/>
    <property type="match status" value="1"/>
</dbReference>
<dbReference type="Pfam" id="PF22191">
    <property type="entry name" value="IBR_1"/>
    <property type="match status" value="1"/>
</dbReference>
<dbReference type="SUPFAM" id="SSF57850">
    <property type="entry name" value="RING/U-box"/>
    <property type="match status" value="2"/>
</dbReference>
<evidence type="ECO:0000313" key="11">
    <source>
        <dbReference type="Proteomes" id="UP000094043"/>
    </source>
</evidence>
<dbReference type="InterPro" id="IPR002867">
    <property type="entry name" value="IBR_dom"/>
</dbReference>
<evidence type="ECO:0000256" key="5">
    <source>
        <dbReference type="ARBA" id="ARBA00022723"/>
    </source>
</evidence>
<dbReference type="EMBL" id="CP143784">
    <property type="protein sequence ID" value="WVN85387.1"/>
    <property type="molecule type" value="Genomic_DNA"/>
</dbReference>
<dbReference type="InterPro" id="IPR031127">
    <property type="entry name" value="E3_UB_ligase_RBR"/>
</dbReference>
<dbReference type="CDD" id="cd20354">
    <property type="entry name" value="Rcat_RBR_RNF14"/>
    <property type="match status" value="1"/>
</dbReference>
<dbReference type="OrthoDB" id="1431934at2759"/>
<dbReference type="SMART" id="SM00647">
    <property type="entry name" value="IBR"/>
    <property type="match status" value="2"/>
</dbReference>
<dbReference type="InterPro" id="IPR044066">
    <property type="entry name" value="TRIAD_supradom"/>
</dbReference>
<evidence type="ECO:0000256" key="6">
    <source>
        <dbReference type="ARBA" id="ARBA00022737"/>
    </source>
</evidence>
<keyword evidence="11" id="KW-1185">Reference proteome</keyword>
<dbReference type="CDD" id="cd23820">
    <property type="entry name" value="RWD_RNF14"/>
    <property type="match status" value="1"/>
</dbReference>
<keyword evidence="4" id="KW-0808">Transferase</keyword>
<dbReference type="GO" id="GO:0016567">
    <property type="term" value="P:protein ubiquitination"/>
    <property type="evidence" value="ECO:0007669"/>
    <property type="project" value="InterPro"/>
</dbReference>
<comment type="catalytic activity">
    <reaction evidence="1">
        <text>[E2 ubiquitin-conjugating enzyme]-S-ubiquitinyl-L-cysteine + [acceptor protein]-L-lysine = [E2 ubiquitin-conjugating enzyme]-L-cysteine + [acceptor protein]-N(6)-ubiquitinyl-L-lysine.</text>
        <dbReference type="EC" id="2.3.2.31"/>
    </reaction>
</comment>
<reference evidence="10" key="3">
    <citation type="submission" date="2024-01" db="EMBL/GenBank/DDBJ databases">
        <authorList>
            <person name="Coelho M.A."/>
            <person name="David-Palma M."/>
            <person name="Shea T."/>
            <person name="Sun S."/>
            <person name="Cuomo C.A."/>
            <person name="Heitman J."/>
        </authorList>
    </citation>
    <scope>NUCLEOTIDE SEQUENCE</scope>
    <source>
        <strain evidence="10">CBS 7841</strain>
    </source>
</reference>
<dbReference type="GeneID" id="91084748"/>
<evidence type="ECO:0000256" key="3">
    <source>
        <dbReference type="ARBA" id="ARBA00012251"/>
    </source>
</evidence>
<evidence type="ECO:0000256" key="9">
    <source>
        <dbReference type="ARBA" id="ARBA00022833"/>
    </source>
</evidence>
<name>A0A1E3HUE9_9TREE</name>
<gene>
    <name evidence="10" type="ORF">L203_100532</name>
</gene>
<evidence type="ECO:0000256" key="4">
    <source>
        <dbReference type="ARBA" id="ARBA00022679"/>
    </source>
</evidence>
<dbReference type="InterPro" id="IPR016135">
    <property type="entry name" value="UBQ-conjugating_enzyme/RWD"/>
</dbReference>
<keyword evidence="9" id="KW-0862">Zinc</keyword>
<dbReference type="InterPro" id="IPR013083">
    <property type="entry name" value="Znf_RING/FYVE/PHD"/>
</dbReference>
<dbReference type="GO" id="GO:0061630">
    <property type="term" value="F:ubiquitin protein ligase activity"/>
    <property type="evidence" value="ECO:0007669"/>
    <property type="project" value="UniProtKB-EC"/>
</dbReference>
<dbReference type="Pfam" id="PF01485">
    <property type="entry name" value="IBR"/>
    <property type="match status" value="1"/>
</dbReference>
<evidence type="ECO:0000256" key="8">
    <source>
        <dbReference type="ARBA" id="ARBA00022786"/>
    </source>
</evidence>
<keyword evidence="6" id="KW-0677">Repeat</keyword>
<dbReference type="PANTHER" id="PTHR11685">
    <property type="entry name" value="RBR FAMILY RING FINGER AND IBR DOMAIN-CONTAINING"/>
    <property type="match status" value="1"/>
</dbReference>
<proteinExistence type="predicted"/>
<dbReference type="Gene3D" id="1.20.120.1750">
    <property type="match status" value="1"/>
</dbReference>
<reference evidence="10" key="1">
    <citation type="submission" date="2016-06" db="EMBL/GenBank/DDBJ databases">
        <authorList>
            <person name="Cuomo C."/>
            <person name="Litvintseva A."/>
            <person name="Heitman J."/>
            <person name="Chen Y."/>
            <person name="Sun S."/>
            <person name="Springer D."/>
            <person name="Dromer F."/>
            <person name="Young S."/>
            <person name="Zeng Q."/>
            <person name="Chapman S."/>
            <person name="Gujja S."/>
            <person name="Saif S."/>
            <person name="Birren B."/>
        </authorList>
    </citation>
    <scope>NUCLEOTIDE SEQUENCE</scope>
    <source>
        <strain evidence="10">CBS 7841</strain>
    </source>
</reference>
<dbReference type="GO" id="GO:0008270">
    <property type="term" value="F:zinc ion binding"/>
    <property type="evidence" value="ECO:0007669"/>
    <property type="project" value="UniProtKB-KW"/>
</dbReference>
<evidence type="ECO:0000256" key="2">
    <source>
        <dbReference type="ARBA" id="ARBA00004906"/>
    </source>
</evidence>
<accession>A0A1E3HUE9</accession>